<keyword evidence="1" id="KW-0812">Transmembrane</keyword>
<protein>
    <submittedName>
        <fullName evidence="2">Uncharacterized protein</fullName>
    </submittedName>
</protein>
<name>X1UHP5_9ZZZZ</name>
<feature type="non-terminal residue" evidence="2">
    <location>
        <position position="48"/>
    </location>
</feature>
<evidence type="ECO:0000313" key="2">
    <source>
        <dbReference type="EMBL" id="GAJ16958.1"/>
    </source>
</evidence>
<keyword evidence="1" id="KW-0472">Membrane</keyword>
<accession>X1UHP5</accession>
<reference evidence="2" key="1">
    <citation type="journal article" date="2014" name="Front. Microbiol.">
        <title>High frequency of phylogenetically diverse reductive dehalogenase-homologous genes in deep subseafloor sedimentary metagenomes.</title>
        <authorList>
            <person name="Kawai M."/>
            <person name="Futagami T."/>
            <person name="Toyoda A."/>
            <person name="Takaki Y."/>
            <person name="Nishi S."/>
            <person name="Hori S."/>
            <person name="Arai W."/>
            <person name="Tsubouchi T."/>
            <person name="Morono Y."/>
            <person name="Uchiyama I."/>
            <person name="Ito T."/>
            <person name="Fujiyama A."/>
            <person name="Inagaki F."/>
            <person name="Takami H."/>
        </authorList>
    </citation>
    <scope>NUCLEOTIDE SEQUENCE</scope>
    <source>
        <strain evidence="2">Expedition CK06-06</strain>
    </source>
</reference>
<comment type="caution">
    <text evidence="2">The sequence shown here is derived from an EMBL/GenBank/DDBJ whole genome shotgun (WGS) entry which is preliminary data.</text>
</comment>
<dbReference type="AlphaFoldDB" id="X1UHP5"/>
<dbReference type="EMBL" id="BARW01042937">
    <property type="protein sequence ID" value="GAJ16958.1"/>
    <property type="molecule type" value="Genomic_DNA"/>
</dbReference>
<evidence type="ECO:0000256" key="1">
    <source>
        <dbReference type="SAM" id="Phobius"/>
    </source>
</evidence>
<sequence length="48" mass="5633">KRIIKGEALYRISDGHLQNKYSPASAGFFSLFTLFPYELAKYIWYLSE</sequence>
<feature type="transmembrane region" description="Helical" evidence="1">
    <location>
        <begin position="21"/>
        <end position="44"/>
    </location>
</feature>
<feature type="non-terminal residue" evidence="2">
    <location>
        <position position="1"/>
    </location>
</feature>
<organism evidence="2">
    <name type="scientific">marine sediment metagenome</name>
    <dbReference type="NCBI Taxonomy" id="412755"/>
    <lineage>
        <taxon>unclassified sequences</taxon>
        <taxon>metagenomes</taxon>
        <taxon>ecological metagenomes</taxon>
    </lineage>
</organism>
<proteinExistence type="predicted"/>
<gene>
    <name evidence="2" type="ORF">S12H4_63279</name>
</gene>
<keyword evidence="1" id="KW-1133">Transmembrane helix</keyword>